<sequence length="216" mass="24657">MSTNMCLLTECSPWFLDCTGKKTEDPYNIAPAIHTYFPWIRWVQLANIVVAIVTAPNPGSATDNSIVKNDWFGYRLSCVCCSAVFVFDKGLTDKHKLETDGVHVICPRKKARGQIAFDDERKHGDKQIVVYRIHIERNNEELQNHCTWDGGRLTLSKVDLHVQESECIRGVVNLKPPIHDWFLPLNYRISQPKKRNIPQGAETVSLKKKRATLSKI</sequence>
<accession>A0A0L0FDY8</accession>
<keyword evidence="2" id="KW-1185">Reference proteome</keyword>
<evidence type="ECO:0000313" key="2">
    <source>
        <dbReference type="Proteomes" id="UP000054560"/>
    </source>
</evidence>
<organism evidence="1 2">
    <name type="scientific">Sphaeroforma arctica JP610</name>
    <dbReference type="NCBI Taxonomy" id="667725"/>
    <lineage>
        <taxon>Eukaryota</taxon>
        <taxon>Ichthyosporea</taxon>
        <taxon>Ichthyophonida</taxon>
        <taxon>Sphaeroforma</taxon>
    </lineage>
</organism>
<dbReference type="GeneID" id="25913292"/>
<gene>
    <name evidence="1" type="ORF">SARC_12788</name>
</gene>
<dbReference type="Proteomes" id="UP000054560">
    <property type="component" value="Unassembled WGS sequence"/>
</dbReference>
<protein>
    <submittedName>
        <fullName evidence="1">Uncharacterized protein</fullName>
    </submittedName>
</protein>
<proteinExistence type="predicted"/>
<dbReference type="RefSeq" id="XP_014148573.1">
    <property type="nucleotide sequence ID" value="XM_014293098.1"/>
</dbReference>
<dbReference type="EMBL" id="KQ244180">
    <property type="protein sequence ID" value="KNC74671.1"/>
    <property type="molecule type" value="Genomic_DNA"/>
</dbReference>
<name>A0A0L0FDY8_9EUKA</name>
<dbReference type="AlphaFoldDB" id="A0A0L0FDY8"/>
<reference evidence="1 2" key="1">
    <citation type="submission" date="2011-02" db="EMBL/GenBank/DDBJ databases">
        <title>The Genome Sequence of Sphaeroforma arctica JP610.</title>
        <authorList>
            <consortium name="The Broad Institute Genome Sequencing Platform"/>
            <person name="Russ C."/>
            <person name="Cuomo C."/>
            <person name="Young S.K."/>
            <person name="Zeng Q."/>
            <person name="Gargeya S."/>
            <person name="Alvarado L."/>
            <person name="Berlin A."/>
            <person name="Chapman S.B."/>
            <person name="Chen Z."/>
            <person name="Freedman E."/>
            <person name="Gellesch M."/>
            <person name="Goldberg J."/>
            <person name="Griggs A."/>
            <person name="Gujja S."/>
            <person name="Heilman E."/>
            <person name="Heiman D."/>
            <person name="Howarth C."/>
            <person name="Mehta T."/>
            <person name="Neiman D."/>
            <person name="Pearson M."/>
            <person name="Roberts A."/>
            <person name="Saif S."/>
            <person name="Shea T."/>
            <person name="Shenoy N."/>
            <person name="Sisk P."/>
            <person name="Stolte C."/>
            <person name="Sykes S."/>
            <person name="White J."/>
            <person name="Yandava C."/>
            <person name="Burger G."/>
            <person name="Gray M.W."/>
            <person name="Holland P.W.H."/>
            <person name="King N."/>
            <person name="Lang F.B.F."/>
            <person name="Roger A.J."/>
            <person name="Ruiz-Trillo I."/>
            <person name="Haas B."/>
            <person name="Nusbaum C."/>
            <person name="Birren B."/>
        </authorList>
    </citation>
    <scope>NUCLEOTIDE SEQUENCE [LARGE SCALE GENOMIC DNA]</scope>
    <source>
        <strain evidence="1 2">JP610</strain>
    </source>
</reference>
<evidence type="ECO:0000313" key="1">
    <source>
        <dbReference type="EMBL" id="KNC74671.1"/>
    </source>
</evidence>